<proteinExistence type="predicted"/>
<organism evidence="2">
    <name type="scientific">viral metagenome</name>
    <dbReference type="NCBI Taxonomy" id="1070528"/>
    <lineage>
        <taxon>unclassified sequences</taxon>
        <taxon>metagenomes</taxon>
        <taxon>organismal metagenomes</taxon>
    </lineage>
</organism>
<dbReference type="Gene3D" id="2.30.30.290">
    <property type="entry name" value="YopX-like domains"/>
    <property type="match status" value="1"/>
</dbReference>
<dbReference type="SUPFAM" id="SSF159006">
    <property type="entry name" value="YopX-like"/>
    <property type="match status" value="1"/>
</dbReference>
<accession>A0A6H1ZFP3</accession>
<dbReference type="InterPro" id="IPR019096">
    <property type="entry name" value="YopX_protein"/>
</dbReference>
<dbReference type="Pfam" id="PF09643">
    <property type="entry name" value="YopX"/>
    <property type="match status" value="1"/>
</dbReference>
<dbReference type="EMBL" id="MT144002">
    <property type="protein sequence ID" value="QJA46085.1"/>
    <property type="molecule type" value="Genomic_DNA"/>
</dbReference>
<dbReference type="InterPro" id="IPR010024">
    <property type="entry name" value="CHP16711"/>
</dbReference>
<evidence type="ECO:0000313" key="3">
    <source>
        <dbReference type="EMBL" id="QJI04290.1"/>
    </source>
</evidence>
<feature type="domain" description="YopX protein" evidence="1">
    <location>
        <begin position="20"/>
        <end position="132"/>
    </location>
</feature>
<dbReference type="AlphaFoldDB" id="A0A6H1ZFP3"/>
<name>A0A6H1ZFP3_9ZZZZ</name>
<evidence type="ECO:0000313" key="2">
    <source>
        <dbReference type="EMBL" id="QJA46085.1"/>
    </source>
</evidence>
<dbReference type="NCBIfam" id="TIGR01671">
    <property type="entry name" value="phage_TIGR01671"/>
    <property type="match status" value="1"/>
</dbReference>
<sequence>MKQREIKFRYIWQGPENEIKKYEYTLEELEQKDVSYVIADYEISDWKLLGKLQYTGLKDKNGKEIYEGDIVNFQMTRKKLVDHPVMTAFEDETAIYQGAVEWGEFGWRPFVDGKAEKIEIIGNIYENPELLK</sequence>
<protein>
    <submittedName>
        <fullName evidence="2">Putative YopX protein</fullName>
    </submittedName>
</protein>
<dbReference type="EMBL" id="MT145166">
    <property type="protein sequence ID" value="QJI04290.1"/>
    <property type="molecule type" value="Genomic_DNA"/>
</dbReference>
<evidence type="ECO:0000259" key="1">
    <source>
        <dbReference type="Pfam" id="PF09643"/>
    </source>
</evidence>
<dbReference type="InterPro" id="IPR023385">
    <property type="entry name" value="YopX-like_C"/>
</dbReference>
<reference evidence="2" key="1">
    <citation type="submission" date="2020-03" db="EMBL/GenBank/DDBJ databases">
        <title>The deep terrestrial virosphere.</title>
        <authorList>
            <person name="Holmfeldt K."/>
            <person name="Nilsson E."/>
            <person name="Simone D."/>
            <person name="Lopez-Fernandez M."/>
            <person name="Wu X."/>
            <person name="de Brujin I."/>
            <person name="Lundin D."/>
            <person name="Andersson A."/>
            <person name="Bertilsson S."/>
            <person name="Dopson M."/>
        </authorList>
    </citation>
    <scope>NUCLEOTIDE SEQUENCE</scope>
    <source>
        <strain evidence="2">TM448A00312</strain>
        <strain evidence="3">TM448B07274</strain>
    </source>
</reference>
<gene>
    <name evidence="2" type="ORF">TM448A00312_0043</name>
    <name evidence="3" type="ORF">TM448B07274_0005</name>
</gene>